<dbReference type="Gene3D" id="3.30.1540.10">
    <property type="entry name" value="formyl-coa transferase, domain 3"/>
    <property type="match status" value="1"/>
</dbReference>
<dbReference type="Pfam" id="PF02515">
    <property type="entry name" value="CoA_transf_3"/>
    <property type="match status" value="1"/>
</dbReference>
<name>A0ABM7F5I4_9ACTN</name>
<organism evidence="2 3">
    <name type="scientific">Streptomyces graminofaciens</name>
    <dbReference type="NCBI Taxonomy" id="68212"/>
    <lineage>
        <taxon>Bacteria</taxon>
        <taxon>Bacillati</taxon>
        <taxon>Actinomycetota</taxon>
        <taxon>Actinomycetes</taxon>
        <taxon>Kitasatosporales</taxon>
        <taxon>Streptomycetaceae</taxon>
        <taxon>Streptomyces</taxon>
    </lineage>
</organism>
<keyword evidence="1" id="KW-0808">Transferase</keyword>
<reference evidence="2 3" key="2">
    <citation type="journal article" date="2023" name="ChemBioChem">
        <title>Acyltransferase Domain Exchange between Two Independent Type I Polyketide Synthases in the Same Producer Strain of Macrolide Antibiotics.</title>
        <authorList>
            <person name="Kudo F."/>
            <person name="Kishikawa K."/>
            <person name="Tsuboi K."/>
            <person name="Kido T."/>
            <person name="Usui T."/>
            <person name="Hashimoto J."/>
            <person name="Shin-Ya K."/>
            <person name="Miyanaga A."/>
            <person name="Eguchi T."/>
        </authorList>
    </citation>
    <scope>NUCLEOTIDE SEQUENCE [LARGE SCALE GENOMIC DNA]</scope>
    <source>
        <strain evidence="2 3">A-8890</strain>
    </source>
</reference>
<dbReference type="InterPro" id="IPR003673">
    <property type="entry name" value="CoA-Trfase_fam_III"/>
</dbReference>
<dbReference type="InterPro" id="IPR023606">
    <property type="entry name" value="CoA-Trfase_III_dom_1_sf"/>
</dbReference>
<dbReference type="Gene3D" id="3.40.50.10540">
    <property type="entry name" value="Crotonobetainyl-coa:carnitine coa-transferase, domain 1"/>
    <property type="match status" value="1"/>
</dbReference>
<evidence type="ECO:0008006" key="4">
    <source>
        <dbReference type="Google" id="ProtNLM"/>
    </source>
</evidence>
<dbReference type="EMBL" id="AP018448">
    <property type="protein sequence ID" value="BBC30927.1"/>
    <property type="molecule type" value="Genomic_DNA"/>
</dbReference>
<protein>
    <recommendedName>
        <fullName evidence="4">CoA transferase</fullName>
    </recommendedName>
</protein>
<dbReference type="SUPFAM" id="SSF89796">
    <property type="entry name" value="CoA-transferase family III (CaiB/BaiF)"/>
    <property type="match status" value="1"/>
</dbReference>
<sequence>MPSALDGVIVADFSRVLAGPLATATLGDLGATVIKVESPSGDDTRHWGPPFVDGESSYFLSVNRNKRSVVLDLRSPSDRALARTLAARADVLVENFRPGVAARLGLGYEELRADNPRLVYASITGFGREGAGRELAGYDFLIQAVSGLMSITGDAEAQPTKVGVAIIDVLTGLNLLSGVLAALYQRTLSGLGQRVDVSLMGAALAGLVNQASAWLSAGVEPGRDGNRHPSIAPYETLQARNGLLVLAVGNDAQFGRLAEALGRPDLARDPRFVVNSARVAHREELRHELEAVLTQRPADEWIDRLVAAGLACGQVNTVAEAFEYAAAVNLVATATIKRADGTPVEQVASPLALSGTPVSYRLAPPRLGEHDAEIRRWLEDPNAAGANVFEREMKP</sequence>
<dbReference type="InterPro" id="IPR044855">
    <property type="entry name" value="CoA-Trfase_III_dom3_sf"/>
</dbReference>
<gene>
    <name evidence="2" type="ORF">SGFS_022210</name>
</gene>
<dbReference type="PANTHER" id="PTHR48207:SF3">
    <property type="entry name" value="SUCCINATE--HYDROXYMETHYLGLUTARATE COA-TRANSFERASE"/>
    <property type="match status" value="1"/>
</dbReference>
<evidence type="ECO:0000313" key="3">
    <source>
        <dbReference type="Proteomes" id="UP001321542"/>
    </source>
</evidence>
<evidence type="ECO:0000256" key="1">
    <source>
        <dbReference type="ARBA" id="ARBA00022679"/>
    </source>
</evidence>
<dbReference type="InterPro" id="IPR050483">
    <property type="entry name" value="CoA-transferase_III_domain"/>
</dbReference>
<proteinExistence type="predicted"/>
<evidence type="ECO:0000313" key="2">
    <source>
        <dbReference type="EMBL" id="BBC30927.1"/>
    </source>
</evidence>
<accession>A0ABM7F5I4</accession>
<dbReference type="RefSeq" id="WP_286249568.1">
    <property type="nucleotide sequence ID" value="NZ_AP018448.1"/>
</dbReference>
<keyword evidence="3" id="KW-1185">Reference proteome</keyword>
<reference evidence="2 3" key="1">
    <citation type="journal article" date="2010" name="ChemBioChem">
        <title>Cloning and characterization of the biosynthetic gene cluster of 16-membered macrolide antibiotic FD-891: involvement of a dual functional cytochrome P450 monooxygenase catalyzing epoxidation and hydroxylation.</title>
        <authorList>
            <person name="Kudo F."/>
            <person name="Motegi A."/>
            <person name="Mizoue K."/>
            <person name="Eguchi T."/>
        </authorList>
    </citation>
    <scope>NUCLEOTIDE SEQUENCE [LARGE SCALE GENOMIC DNA]</scope>
    <source>
        <strain evidence="2 3">A-8890</strain>
    </source>
</reference>
<dbReference type="PANTHER" id="PTHR48207">
    <property type="entry name" value="SUCCINATE--HYDROXYMETHYLGLUTARATE COA-TRANSFERASE"/>
    <property type="match status" value="1"/>
</dbReference>
<dbReference type="Proteomes" id="UP001321542">
    <property type="component" value="Chromosome"/>
</dbReference>